<evidence type="ECO:0000313" key="4">
    <source>
        <dbReference type="Proteomes" id="UP000614216"/>
    </source>
</evidence>
<keyword evidence="1" id="KW-0732">Signal</keyword>
<dbReference type="RefSeq" id="WP_202854308.1">
    <property type="nucleotide sequence ID" value="NZ_JAEUGD010000001.1"/>
</dbReference>
<feature type="domain" description="Secretion system C-terminal sorting" evidence="2">
    <location>
        <begin position="1002"/>
        <end position="1075"/>
    </location>
</feature>
<gene>
    <name evidence="3" type="ORF">JMN32_00490</name>
</gene>
<evidence type="ECO:0000313" key="3">
    <source>
        <dbReference type="EMBL" id="MBL6444766.1"/>
    </source>
</evidence>
<feature type="signal peptide" evidence="1">
    <location>
        <begin position="1"/>
        <end position="18"/>
    </location>
</feature>
<dbReference type="AlphaFoldDB" id="A0A937KA69"/>
<reference evidence="3" key="1">
    <citation type="submission" date="2021-01" db="EMBL/GenBank/DDBJ databases">
        <title>Fulvivirga kasyanovii gen. nov., sp nov., a novel member of the phylum Bacteroidetes isolated from seawater in a mussel farm.</title>
        <authorList>
            <person name="Zhao L.-H."/>
            <person name="Wang Z.-J."/>
        </authorList>
    </citation>
    <scope>NUCLEOTIDE SEQUENCE</scope>
    <source>
        <strain evidence="3">29W222</strain>
    </source>
</reference>
<dbReference type="InterPro" id="IPR026444">
    <property type="entry name" value="Secre_tail"/>
</dbReference>
<protein>
    <submittedName>
        <fullName evidence="3">T9SS type A sorting domain-containing protein</fullName>
    </submittedName>
</protein>
<sequence length="1077" mass="114939">MKKLLTLLFLIMPLFAFSQIIQSNGTGGGDWNNTSTWLGGVIPTATNSTSIVIRSGDIVTIPTGFSVQADQLTVQSTGNLNIANGGVLDIVNGSGIDLIFDATSVMDIYGRLEMSHGTTFSNVLASNTTVYNGGVFRHKHTTGGAVILATWEDGSTLEFTGFVSGTVVPPNLGQSFYDVFFDCPAMTGPRFMLGFDEIRRNFIINNTGTRELHFFDNTGNGVVNILGDLIVNNSARFTVSQKGINNTLNIEGSFIYNSGSMSLLTQTGVIYLNISGDFVHTNPLGDVRFGSAPSAVTTINLSGNLELYGTMSSIISGVGQFNFTGGNEHNVTNSLAQNGVFRYYVESGDTLNLGTSFLNGSGAFTLRTGATLMVAGTNTVGTDGNGAIQNSTTEGQIRVPVTNRVYEDGSTVIYNGADNQRIGSGHPSGLGVTLIIDNSNTVQLLNNITNGRIENLQARLIAGVRTITTTEFINNSLFDPGVGTVIFDGGSAVIGGTGVKTFRNITVNSGTTLDLPDEEINIGGNFNIVSGAFLNSNASTLNFNGSGDQTINVNGAELNDIAVNKTGGDISLTSAINLTGGLFINSATNFNSNGQLTLLSTRDQPAIDAYIAPLATGADVVGDVTVQRYLSARDNDNRFISSPVTNATVAQLQQAVAVTGNFTGTSYPCTGCMNNGASLKWYDETITGSFSNGYTNYPSSGGSNLAELTPGIGFDVYMWNGVAPATINFTGSINKGNVSLGQNLGHTASSPADPFADGWNLVGNPYPSSIIWDNGPGWTKSNIDATIWVWDVLSDSWRSYNANTGVGDLTGGVIATGQAFWVYVPTAGSASLGIDESAKSIVSRGTYHRTAPVAVATIGLYDDMGASDQSFIFNHPDATNEYDVGLEAYKLQVGIERLSVSILDDQVRSYNHMAFSNEVPDLLPLEVIAQNEGFYELKINTENYPDLSGYYLIDREEEKSIEIKGTVSYGFLLKNGIQTKDRFYLSSRPILANDKIVTLLTWPNPIGNEELNIKLNSGEVEYIKMYNQVGEFVEEIAYVGGKENTFSTIDMSTKKSGVYFVRVLTAEGIFVSKVVKY</sequence>
<feature type="chain" id="PRO_5037335255" evidence="1">
    <location>
        <begin position="19"/>
        <end position="1077"/>
    </location>
</feature>
<comment type="caution">
    <text evidence="3">The sequence shown here is derived from an EMBL/GenBank/DDBJ whole genome shotgun (WGS) entry which is preliminary data.</text>
</comment>
<dbReference type="Proteomes" id="UP000614216">
    <property type="component" value="Unassembled WGS sequence"/>
</dbReference>
<dbReference type="EMBL" id="JAEUGD010000001">
    <property type="protein sequence ID" value="MBL6444766.1"/>
    <property type="molecule type" value="Genomic_DNA"/>
</dbReference>
<keyword evidence="4" id="KW-1185">Reference proteome</keyword>
<dbReference type="NCBIfam" id="TIGR04183">
    <property type="entry name" value="Por_Secre_tail"/>
    <property type="match status" value="1"/>
</dbReference>
<accession>A0A937KA69</accession>
<name>A0A937KA69_9BACT</name>
<evidence type="ECO:0000256" key="1">
    <source>
        <dbReference type="SAM" id="SignalP"/>
    </source>
</evidence>
<proteinExistence type="predicted"/>
<organism evidence="3 4">
    <name type="scientific">Fulvivirga marina</name>
    <dbReference type="NCBI Taxonomy" id="2494733"/>
    <lineage>
        <taxon>Bacteria</taxon>
        <taxon>Pseudomonadati</taxon>
        <taxon>Bacteroidota</taxon>
        <taxon>Cytophagia</taxon>
        <taxon>Cytophagales</taxon>
        <taxon>Fulvivirgaceae</taxon>
        <taxon>Fulvivirga</taxon>
    </lineage>
</organism>
<dbReference type="Pfam" id="PF18962">
    <property type="entry name" value="Por_Secre_tail"/>
    <property type="match status" value="1"/>
</dbReference>
<evidence type="ECO:0000259" key="2">
    <source>
        <dbReference type="Pfam" id="PF18962"/>
    </source>
</evidence>